<evidence type="ECO:0008006" key="4">
    <source>
        <dbReference type="Google" id="ProtNLM"/>
    </source>
</evidence>
<accession>A0ABD2K9J9</accession>
<evidence type="ECO:0000313" key="3">
    <source>
        <dbReference type="Proteomes" id="UP001620645"/>
    </source>
</evidence>
<evidence type="ECO:0000256" key="1">
    <source>
        <dbReference type="SAM" id="SignalP"/>
    </source>
</evidence>
<comment type="caution">
    <text evidence="2">The sequence shown here is derived from an EMBL/GenBank/DDBJ whole genome shotgun (WGS) entry which is preliminary data.</text>
</comment>
<dbReference type="AlphaFoldDB" id="A0ABD2K9J9"/>
<feature type="signal peptide" evidence="1">
    <location>
        <begin position="1"/>
        <end position="26"/>
    </location>
</feature>
<proteinExistence type="predicted"/>
<name>A0ABD2K9J9_HETSC</name>
<reference evidence="2 3" key="1">
    <citation type="submission" date="2024-10" db="EMBL/GenBank/DDBJ databases">
        <authorList>
            <person name="Kim D."/>
        </authorList>
    </citation>
    <scope>NUCLEOTIDE SEQUENCE [LARGE SCALE GENOMIC DNA]</scope>
    <source>
        <strain evidence="2">Taebaek</strain>
    </source>
</reference>
<keyword evidence="1" id="KW-0732">Signal</keyword>
<dbReference type="Proteomes" id="UP001620645">
    <property type="component" value="Unassembled WGS sequence"/>
</dbReference>
<feature type="chain" id="PRO_5044829714" description="Cellulose binding protein" evidence="1">
    <location>
        <begin position="27"/>
        <end position="148"/>
    </location>
</feature>
<keyword evidence="3" id="KW-1185">Reference proteome</keyword>
<sequence length="148" mass="16700">MKFAKMNKLFELLMLFAALLVHQIDSRPIRSSKRLVKVGVQLDNSEKTASASGNTYKLEFTNLSYKLVCQVKFRIELPETATLDEYWNINPIGPTDHHLFTLPVEQLYPGRSFTSARVKLNGVGEPKVTIMDTVDVLSTKPCPTVPIF</sequence>
<organism evidence="2 3">
    <name type="scientific">Heterodera schachtii</name>
    <name type="common">Sugarbeet cyst nematode worm</name>
    <name type="synonym">Tylenchus schachtii</name>
    <dbReference type="NCBI Taxonomy" id="97005"/>
    <lineage>
        <taxon>Eukaryota</taxon>
        <taxon>Metazoa</taxon>
        <taxon>Ecdysozoa</taxon>
        <taxon>Nematoda</taxon>
        <taxon>Chromadorea</taxon>
        <taxon>Rhabditida</taxon>
        <taxon>Tylenchina</taxon>
        <taxon>Tylenchomorpha</taxon>
        <taxon>Tylenchoidea</taxon>
        <taxon>Heteroderidae</taxon>
        <taxon>Heteroderinae</taxon>
        <taxon>Heterodera</taxon>
    </lineage>
</organism>
<protein>
    <recommendedName>
        <fullName evidence="4">Cellulose binding protein</fullName>
    </recommendedName>
</protein>
<gene>
    <name evidence="2" type="ORF">niasHS_002894</name>
</gene>
<evidence type="ECO:0000313" key="2">
    <source>
        <dbReference type="EMBL" id="KAL3099439.1"/>
    </source>
</evidence>
<dbReference type="EMBL" id="JBICCN010000039">
    <property type="protein sequence ID" value="KAL3099439.1"/>
    <property type="molecule type" value="Genomic_DNA"/>
</dbReference>